<reference evidence="7 8" key="1">
    <citation type="submission" date="2020-08" db="EMBL/GenBank/DDBJ databases">
        <title>Genomic Encyclopedia of Type Strains, Phase IV (KMG-IV): sequencing the most valuable type-strain genomes for metagenomic binning, comparative biology and taxonomic classification.</title>
        <authorList>
            <person name="Goeker M."/>
        </authorList>
    </citation>
    <scope>NUCLEOTIDE SEQUENCE [LARGE SCALE GENOMIC DNA]</scope>
    <source>
        <strain evidence="7 8">DSM 101806</strain>
    </source>
</reference>
<dbReference type="PANTHER" id="PTHR34858">
    <property type="entry name" value="CYSO-CYSTEINE PEPTIDASE"/>
    <property type="match status" value="1"/>
</dbReference>
<protein>
    <submittedName>
        <fullName evidence="7">Proteasome lid subunit RPN8/RPN11</fullName>
    </submittedName>
</protein>
<proteinExistence type="predicted"/>
<evidence type="ECO:0000313" key="7">
    <source>
        <dbReference type="EMBL" id="MBB4097217.1"/>
    </source>
</evidence>
<dbReference type="Pfam" id="PF14464">
    <property type="entry name" value="Prok-JAB"/>
    <property type="match status" value="1"/>
</dbReference>
<dbReference type="SUPFAM" id="SSF102712">
    <property type="entry name" value="JAB1/MPN domain"/>
    <property type="match status" value="1"/>
</dbReference>
<dbReference type="InterPro" id="IPR037518">
    <property type="entry name" value="MPN"/>
</dbReference>
<dbReference type="EMBL" id="JACIEH010000001">
    <property type="protein sequence ID" value="MBB4097217.1"/>
    <property type="molecule type" value="Genomic_DNA"/>
</dbReference>
<keyword evidence="5" id="KW-0482">Metalloprotease</keyword>
<keyword evidence="8" id="KW-1185">Reference proteome</keyword>
<name>A0A7W6JRL6_9SPHN</name>
<evidence type="ECO:0000256" key="3">
    <source>
        <dbReference type="ARBA" id="ARBA00022801"/>
    </source>
</evidence>
<keyword evidence="4" id="KW-0862">Zinc</keyword>
<dbReference type="Gene3D" id="3.40.140.10">
    <property type="entry name" value="Cytidine Deaminase, domain 2"/>
    <property type="match status" value="1"/>
</dbReference>
<evidence type="ECO:0000259" key="6">
    <source>
        <dbReference type="PROSITE" id="PS50249"/>
    </source>
</evidence>
<keyword evidence="2" id="KW-0479">Metal-binding</keyword>
<evidence type="ECO:0000256" key="4">
    <source>
        <dbReference type="ARBA" id="ARBA00022833"/>
    </source>
</evidence>
<evidence type="ECO:0000313" key="8">
    <source>
        <dbReference type="Proteomes" id="UP000557392"/>
    </source>
</evidence>
<evidence type="ECO:0000256" key="5">
    <source>
        <dbReference type="ARBA" id="ARBA00023049"/>
    </source>
</evidence>
<dbReference type="RefSeq" id="WP_183994677.1">
    <property type="nucleotide sequence ID" value="NZ_JACIEH010000001.1"/>
</dbReference>
<dbReference type="InterPro" id="IPR028090">
    <property type="entry name" value="JAB_dom_prok"/>
</dbReference>
<sequence length="135" mass="14424">MRLEISRYVLIGISQISAAAAPREACGLLFGSANRISDWQVAENVAETPEIHFEIDPRTLFTALKAERSGGPPIAGYWHSHPSGDPTPSATDAAMAVPDGKIWLVAGGSAVTAWRAVERGALHGRFDFLAVDLID</sequence>
<dbReference type="PANTHER" id="PTHR34858:SF1">
    <property type="entry name" value="CYSO-CYSTEINE PEPTIDASE"/>
    <property type="match status" value="1"/>
</dbReference>
<evidence type="ECO:0000256" key="2">
    <source>
        <dbReference type="ARBA" id="ARBA00022723"/>
    </source>
</evidence>
<keyword evidence="7" id="KW-0647">Proteasome</keyword>
<dbReference type="GO" id="GO:0008235">
    <property type="term" value="F:metalloexopeptidase activity"/>
    <property type="evidence" value="ECO:0007669"/>
    <property type="project" value="TreeGrafter"/>
</dbReference>
<dbReference type="GO" id="GO:0008270">
    <property type="term" value="F:zinc ion binding"/>
    <property type="evidence" value="ECO:0007669"/>
    <property type="project" value="TreeGrafter"/>
</dbReference>
<dbReference type="CDD" id="cd08070">
    <property type="entry name" value="MPN_like"/>
    <property type="match status" value="1"/>
</dbReference>
<gene>
    <name evidence="7" type="ORF">GGR46_000750</name>
</gene>
<dbReference type="PROSITE" id="PS50249">
    <property type="entry name" value="MPN"/>
    <property type="match status" value="1"/>
</dbReference>
<dbReference type="GO" id="GO:0000502">
    <property type="term" value="C:proteasome complex"/>
    <property type="evidence" value="ECO:0007669"/>
    <property type="project" value="UniProtKB-KW"/>
</dbReference>
<dbReference type="GO" id="GO:0006508">
    <property type="term" value="P:proteolysis"/>
    <property type="evidence" value="ECO:0007669"/>
    <property type="project" value="UniProtKB-KW"/>
</dbReference>
<dbReference type="InterPro" id="IPR051929">
    <property type="entry name" value="VirAsm_ModProt"/>
</dbReference>
<feature type="domain" description="MPN" evidence="6">
    <location>
        <begin position="3"/>
        <end position="135"/>
    </location>
</feature>
<evidence type="ECO:0000256" key="1">
    <source>
        <dbReference type="ARBA" id="ARBA00022670"/>
    </source>
</evidence>
<dbReference type="Proteomes" id="UP000557392">
    <property type="component" value="Unassembled WGS sequence"/>
</dbReference>
<organism evidence="7 8">
    <name type="scientific">Sphingomonas kyeonggiensis</name>
    <dbReference type="NCBI Taxonomy" id="1268553"/>
    <lineage>
        <taxon>Bacteria</taxon>
        <taxon>Pseudomonadati</taxon>
        <taxon>Pseudomonadota</taxon>
        <taxon>Alphaproteobacteria</taxon>
        <taxon>Sphingomonadales</taxon>
        <taxon>Sphingomonadaceae</taxon>
        <taxon>Sphingomonas</taxon>
    </lineage>
</organism>
<dbReference type="AlphaFoldDB" id="A0A7W6JRL6"/>
<keyword evidence="1" id="KW-0645">Protease</keyword>
<keyword evidence="3" id="KW-0378">Hydrolase</keyword>
<comment type="caution">
    <text evidence="7">The sequence shown here is derived from an EMBL/GenBank/DDBJ whole genome shotgun (WGS) entry which is preliminary data.</text>
</comment>
<accession>A0A7W6JRL6</accession>